<dbReference type="Proteomes" id="UP000315724">
    <property type="component" value="Chromosome"/>
</dbReference>
<proteinExistence type="predicted"/>
<dbReference type="EMBL" id="CP036267">
    <property type="protein sequence ID" value="QDT33830.1"/>
    <property type="molecule type" value="Genomic_DNA"/>
</dbReference>
<keyword evidence="2" id="KW-1185">Reference proteome</keyword>
<gene>
    <name evidence="1" type="ORF">Mal48_30860</name>
</gene>
<organism evidence="1 2">
    <name type="scientific">Thalassoglobus polymorphus</name>
    <dbReference type="NCBI Taxonomy" id="2527994"/>
    <lineage>
        <taxon>Bacteria</taxon>
        <taxon>Pseudomonadati</taxon>
        <taxon>Planctomycetota</taxon>
        <taxon>Planctomycetia</taxon>
        <taxon>Planctomycetales</taxon>
        <taxon>Planctomycetaceae</taxon>
        <taxon>Thalassoglobus</taxon>
    </lineage>
</organism>
<evidence type="ECO:0000313" key="2">
    <source>
        <dbReference type="Proteomes" id="UP000315724"/>
    </source>
</evidence>
<protein>
    <submittedName>
        <fullName evidence="1">Uncharacterized protein</fullName>
    </submittedName>
</protein>
<name>A0A517QQC3_9PLAN</name>
<evidence type="ECO:0000313" key="1">
    <source>
        <dbReference type="EMBL" id="QDT33830.1"/>
    </source>
</evidence>
<dbReference type="AlphaFoldDB" id="A0A517QQC3"/>
<sequence>MGHRDSQASFYQISKSVINIHQAFEIRKNSIAA</sequence>
<reference evidence="1 2" key="1">
    <citation type="submission" date="2019-02" db="EMBL/GenBank/DDBJ databases">
        <title>Deep-cultivation of Planctomycetes and their phenomic and genomic characterization uncovers novel biology.</title>
        <authorList>
            <person name="Wiegand S."/>
            <person name="Jogler M."/>
            <person name="Boedeker C."/>
            <person name="Pinto D."/>
            <person name="Vollmers J."/>
            <person name="Rivas-Marin E."/>
            <person name="Kohn T."/>
            <person name="Peeters S.H."/>
            <person name="Heuer A."/>
            <person name="Rast P."/>
            <person name="Oberbeckmann S."/>
            <person name="Bunk B."/>
            <person name="Jeske O."/>
            <person name="Meyerdierks A."/>
            <person name="Storesund J.E."/>
            <person name="Kallscheuer N."/>
            <person name="Luecker S."/>
            <person name="Lage O.M."/>
            <person name="Pohl T."/>
            <person name="Merkel B.J."/>
            <person name="Hornburger P."/>
            <person name="Mueller R.-W."/>
            <person name="Bruemmer F."/>
            <person name="Labrenz M."/>
            <person name="Spormann A.M."/>
            <person name="Op den Camp H."/>
            <person name="Overmann J."/>
            <person name="Amann R."/>
            <person name="Jetten M.S.M."/>
            <person name="Mascher T."/>
            <person name="Medema M.H."/>
            <person name="Devos D.P."/>
            <person name="Kaster A.-K."/>
            <person name="Ovreas L."/>
            <person name="Rohde M."/>
            <person name="Galperin M.Y."/>
            <person name="Jogler C."/>
        </authorList>
    </citation>
    <scope>NUCLEOTIDE SEQUENCE [LARGE SCALE GENOMIC DNA]</scope>
    <source>
        <strain evidence="1 2">Mal48</strain>
    </source>
</reference>
<accession>A0A517QQC3</accession>
<dbReference type="KEGG" id="tpol:Mal48_30860"/>